<keyword evidence="1" id="KW-1133">Transmembrane helix</keyword>
<gene>
    <name evidence="3" type="ORF">PVT68_16420</name>
</gene>
<evidence type="ECO:0000313" key="4">
    <source>
        <dbReference type="Proteomes" id="UP001236500"/>
    </source>
</evidence>
<protein>
    <submittedName>
        <fullName evidence="3">PepSY-associated TM helix domain-containing protein</fullName>
    </submittedName>
</protein>
<evidence type="ECO:0000256" key="1">
    <source>
        <dbReference type="SAM" id="Phobius"/>
    </source>
</evidence>
<dbReference type="InterPro" id="IPR005625">
    <property type="entry name" value="PepSY-ass_TM"/>
</dbReference>
<feature type="transmembrane region" description="Helical" evidence="1">
    <location>
        <begin position="143"/>
        <end position="164"/>
    </location>
</feature>
<keyword evidence="4" id="KW-1185">Reference proteome</keyword>
<dbReference type="RefSeq" id="WP_280319968.1">
    <property type="nucleotide sequence ID" value="NZ_CP118605.1"/>
</dbReference>
<dbReference type="Pfam" id="PF03929">
    <property type="entry name" value="PepSY_TM"/>
    <property type="match status" value="1"/>
</dbReference>
<dbReference type="Proteomes" id="UP001236500">
    <property type="component" value="Chromosome"/>
</dbReference>
<feature type="transmembrane region" description="Helical" evidence="1">
    <location>
        <begin position="344"/>
        <end position="365"/>
    </location>
</feature>
<accession>A0ABY8NBP3</accession>
<dbReference type="InterPro" id="IPR025711">
    <property type="entry name" value="PepSY"/>
</dbReference>
<keyword evidence="1" id="KW-0812">Transmembrane</keyword>
<name>A0ABY8NBP3_9GAMM</name>
<dbReference type="PANTHER" id="PTHR34219:SF3">
    <property type="entry name" value="BLL7967 PROTEIN"/>
    <property type="match status" value="1"/>
</dbReference>
<feature type="transmembrane region" description="Helical" evidence="1">
    <location>
        <begin position="12"/>
        <end position="32"/>
    </location>
</feature>
<feature type="domain" description="PepSY" evidence="2">
    <location>
        <begin position="250"/>
        <end position="310"/>
    </location>
</feature>
<sequence length="394" mass="43344">MRKPLFILHKYAGLTLGLLLALIGLTGSLLVFDHALDEQLAPQTVHFNPSAQPASYGDILSAAQAAVTGNPAPTRLMTQRQPGSPHVVRFPTPDGAPGPVEVSVSPTDAQVLAVRTWGTPEYTMTWLYRLHYTLLAGKTGKTVVGFMGLLLMVFCITGAVLWWPKKRKDGSRGKQPWRRAFSISRTGNRFRFYFDIHRVFGIYFLPLLLMISFSGVSLVFPTQVEAVVGTLFKLEPRPALPGSRTESGTPISPDQAVAIGETVFPGGALKRIYLPRDNKDSYGLTFRAAGEAWSNYGASIVRVDQYSGETLMSQNVTAIPLGNKILRWQFPLHNGDALGMVGRWLVLLAGLTPTLLFGTGLYLWWQKRRLKRGTKNRALAKTPDTTSPNLPVEV</sequence>
<reference evidence="3 4" key="1">
    <citation type="submission" date="2023-02" db="EMBL/GenBank/DDBJ databases">
        <title>Description and genomic characterization of Microbulbifer bruguierae sp. nov., isolated from the sediment of mangrove plant Bruguiera sexangula.</title>
        <authorList>
            <person name="Long M."/>
        </authorList>
    </citation>
    <scope>NUCLEOTIDE SEQUENCE [LARGE SCALE GENOMIC DNA]</scope>
    <source>
        <strain evidence="3 4">H12</strain>
    </source>
</reference>
<dbReference type="EMBL" id="CP118605">
    <property type="protein sequence ID" value="WGL16341.1"/>
    <property type="molecule type" value="Genomic_DNA"/>
</dbReference>
<dbReference type="PANTHER" id="PTHR34219">
    <property type="entry name" value="IRON-REGULATED INNER MEMBRANE PROTEIN-RELATED"/>
    <property type="match status" value="1"/>
</dbReference>
<evidence type="ECO:0000313" key="3">
    <source>
        <dbReference type="EMBL" id="WGL16341.1"/>
    </source>
</evidence>
<evidence type="ECO:0000259" key="2">
    <source>
        <dbReference type="Pfam" id="PF03413"/>
    </source>
</evidence>
<feature type="transmembrane region" description="Helical" evidence="1">
    <location>
        <begin position="199"/>
        <end position="220"/>
    </location>
</feature>
<keyword evidence="1" id="KW-0472">Membrane</keyword>
<proteinExistence type="predicted"/>
<dbReference type="Pfam" id="PF03413">
    <property type="entry name" value="PepSY"/>
    <property type="match status" value="1"/>
</dbReference>
<organism evidence="3 4">
    <name type="scientific">Microbulbifer bruguierae</name>
    <dbReference type="NCBI Taxonomy" id="3029061"/>
    <lineage>
        <taxon>Bacteria</taxon>
        <taxon>Pseudomonadati</taxon>
        <taxon>Pseudomonadota</taxon>
        <taxon>Gammaproteobacteria</taxon>
        <taxon>Cellvibrionales</taxon>
        <taxon>Microbulbiferaceae</taxon>
        <taxon>Microbulbifer</taxon>
    </lineage>
</organism>